<evidence type="ECO:0000256" key="2">
    <source>
        <dbReference type="ARBA" id="ARBA00022643"/>
    </source>
</evidence>
<keyword evidence="2 6" id="KW-0288">FMN</keyword>
<evidence type="ECO:0000256" key="4">
    <source>
        <dbReference type="ARBA" id="ARBA00023027"/>
    </source>
</evidence>
<feature type="binding site" evidence="6">
    <location>
        <position position="10"/>
    </location>
    <ligand>
        <name>FMN</name>
        <dbReference type="ChEBI" id="CHEBI:58210"/>
    </ligand>
</feature>
<comment type="caution">
    <text evidence="6">Lacks conserved residue(s) required for the propagation of feature annotation.</text>
</comment>
<dbReference type="EC" id="1.7.1.17" evidence="6"/>
<dbReference type="PANTHER" id="PTHR43741">
    <property type="entry name" value="FMN-DEPENDENT NADH-AZOREDUCTASE 1"/>
    <property type="match status" value="1"/>
</dbReference>
<comment type="catalytic activity">
    <reaction evidence="6">
        <text>2 a quinone + NADH + H(+) = 2 a 1,4-benzosemiquinone + NAD(+)</text>
        <dbReference type="Rhea" id="RHEA:65952"/>
        <dbReference type="ChEBI" id="CHEBI:15378"/>
        <dbReference type="ChEBI" id="CHEBI:57540"/>
        <dbReference type="ChEBI" id="CHEBI:57945"/>
        <dbReference type="ChEBI" id="CHEBI:132124"/>
        <dbReference type="ChEBI" id="CHEBI:134225"/>
    </reaction>
</comment>
<dbReference type="PANTHER" id="PTHR43741:SF4">
    <property type="entry name" value="FMN-DEPENDENT NADH:QUINONE OXIDOREDUCTASE"/>
    <property type="match status" value="1"/>
</dbReference>
<keyword evidence="1 6" id="KW-0285">Flavoprotein</keyword>
<dbReference type="RefSeq" id="WP_382416734.1">
    <property type="nucleotide sequence ID" value="NZ_AP031500.1"/>
</dbReference>
<comment type="function">
    <text evidence="6">Quinone reductase that provides resistance to thiol-specific stress caused by electrophilic quinones.</text>
</comment>
<keyword evidence="4 6" id="KW-0520">NAD</keyword>
<name>A0ABV7HPG1_9GAMM</name>
<dbReference type="HAMAP" id="MF_01216">
    <property type="entry name" value="Azoreductase_type1"/>
    <property type="match status" value="1"/>
</dbReference>
<keyword evidence="9" id="KW-1185">Reference proteome</keyword>
<dbReference type="EC" id="1.6.5.-" evidence="6"/>
<dbReference type="InterPro" id="IPR050104">
    <property type="entry name" value="FMN-dep_NADH:Q_OxRdtase_AzoR1"/>
</dbReference>
<protein>
    <recommendedName>
        <fullName evidence="6">FMN dependent NADH:quinone oxidoreductase</fullName>
        <ecNumber evidence="6">1.6.5.-</ecNumber>
    </recommendedName>
    <alternativeName>
        <fullName evidence="6">Azo-dye reductase</fullName>
    </alternativeName>
    <alternativeName>
        <fullName evidence="6">FMN-dependent NADH-azo compound oxidoreductase</fullName>
    </alternativeName>
    <alternativeName>
        <fullName evidence="6">FMN-dependent NADH-azoreductase</fullName>
        <ecNumber evidence="6">1.7.1.17</ecNumber>
    </alternativeName>
</protein>
<dbReference type="InterPro" id="IPR023048">
    <property type="entry name" value="NADH:quinone_OxRdtase_FMN_depd"/>
</dbReference>
<comment type="subunit">
    <text evidence="6">Homodimer.</text>
</comment>
<sequence>MPNLLILHSSGRTNRSVTRALTAQFRDQWQASFPDGGVTERDLVAEACEFVNEAWVAAAFTEEPNRTARMQQVLQVSDGLVDELMAADHVVIGAPLYNFAMPAALKAYFDQIVRVGRTFAFDAEQENPYTPLLPNTPLTVITSAGDGALLPGGALYELNCLEPHLKILASFIGLAEPVFIRVGYDEYQDERHVNSKARAAEALAKHFTHLLERATQPGCAVC</sequence>
<reference evidence="9" key="1">
    <citation type="journal article" date="2019" name="Int. J. Syst. Evol. Microbiol.">
        <title>The Global Catalogue of Microorganisms (GCM) 10K type strain sequencing project: providing services to taxonomists for standard genome sequencing and annotation.</title>
        <authorList>
            <consortium name="The Broad Institute Genomics Platform"/>
            <consortium name="The Broad Institute Genome Sequencing Center for Infectious Disease"/>
            <person name="Wu L."/>
            <person name="Ma J."/>
        </authorList>
    </citation>
    <scope>NUCLEOTIDE SEQUENCE [LARGE SCALE GENOMIC DNA]</scope>
    <source>
        <strain evidence="9">KCTC 52141</strain>
    </source>
</reference>
<accession>A0ABV7HPG1</accession>
<dbReference type="Gene3D" id="3.40.50.360">
    <property type="match status" value="1"/>
</dbReference>
<dbReference type="EMBL" id="JBHRTL010000007">
    <property type="protein sequence ID" value="MFC3155789.1"/>
    <property type="molecule type" value="Genomic_DNA"/>
</dbReference>
<feature type="domain" description="Flavodoxin-like fold" evidence="7">
    <location>
        <begin position="3"/>
        <end position="201"/>
    </location>
</feature>
<evidence type="ECO:0000256" key="1">
    <source>
        <dbReference type="ARBA" id="ARBA00022630"/>
    </source>
</evidence>
<evidence type="ECO:0000256" key="6">
    <source>
        <dbReference type="HAMAP-Rule" id="MF_01216"/>
    </source>
</evidence>
<keyword evidence="3 6" id="KW-0560">Oxidoreductase</keyword>
<evidence type="ECO:0000313" key="9">
    <source>
        <dbReference type="Proteomes" id="UP001595548"/>
    </source>
</evidence>
<dbReference type="SUPFAM" id="SSF52218">
    <property type="entry name" value="Flavoproteins"/>
    <property type="match status" value="1"/>
</dbReference>
<organism evidence="8 9">
    <name type="scientific">Gilvimarinus japonicus</name>
    <dbReference type="NCBI Taxonomy" id="1796469"/>
    <lineage>
        <taxon>Bacteria</taxon>
        <taxon>Pseudomonadati</taxon>
        <taxon>Pseudomonadota</taxon>
        <taxon>Gammaproteobacteria</taxon>
        <taxon>Cellvibrionales</taxon>
        <taxon>Cellvibrionaceae</taxon>
        <taxon>Gilvimarinus</taxon>
    </lineage>
</organism>
<proteinExistence type="inferred from homology"/>
<dbReference type="InterPro" id="IPR029039">
    <property type="entry name" value="Flavoprotein-like_sf"/>
</dbReference>
<dbReference type="InterPro" id="IPR003680">
    <property type="entry name" value="Flavodoxin_fold"/>
</dbReference>
<comment type="caution">
    <text evidence="8">The sequence shown here is derived from an EMBL/GenBank/DDBJ whole genome shotgun (WGS) entry which is preliminary data.</text>
</comment>
<evidence type="ECO:0000259" key="7">
    <source>
        <dbReference type="Pfam" id="PF02525"/>
    </source>
</evidence>
<dbReference type="Proteomes" id="UP001595548">
    <property type="component" value="Unassembled WGS sequence"/>
</dbReference>
<dbReference type="Pfam" id="PF02525">
    <property type="entry name" value="Flavodoxin_2"/>
    <property type="match status" value="1"/>
</dbReference>
<evidence type="ECO:0000256" key="5">
    <source>
        <dbReference type="ARBA" id="ARBA00048542"/>
    </source>
</evidence>
<comment type="similarity">
    <text evidence="6">Belongs to the azoreductase type 1 family.</text>
</comment>
<comment type="cofactor">
    <cofactor evidence="6">
        <name>FMN</name>
        <dbReference type="ChEBI" id="CHEBI:58210"/>
    </cofactor>
    <text evidence="6">Binds 1 FMN per subunit.</text>
</comment>
<evidence type="ECO:0000256" key="3">
    <source>
        <dbReference type="ARBA" id="ARBA00023002"/>
    </source>
</evidence>
<gene>
    <name evidence="6" type="primary">azoR</name>
    <name evidence="8" type="ORF">ACFOEB_11310</name>
</gene>
<evidence type="ECO:0000313" key="8">
    <source>
        <dbReference type="EMBL" id="MFC3155789.1"/>
    </source>
</evidence>
<comment type="catalytic activity">
    <reaction evidence="5">
        <text>N,N-dimethyl-1,4-phenylenediamine + anthranilate + 2 NAD(+) = 2-(4-dimethylaminophenyl)diazenylbenzoate + 2 NADH + 2 H(+)</text>
        <dbReference type="Rhea" id="RHEA:55872"/>
        <dbReference type="ChEBI" id="CHEBI:15378"/>
        <dbReference type="ChEBI" id="CHEBI:15783"/>
        <dbReference type="ChEBI" id="CHEBI:16567"/>
        <dbReference type="ChEBI" id="CHEBI:57540"/>
        <dbReference type="ChEBI" id="CHEBI:57945"/>
        <dbReference type="ChEBI" id="CHEBI:71579"/>
        <dbReference type="EC" id="1.7.1.17"/>
    </reaction>
    <physiologicalReaction direction="right-to-left" evidence="5">
        <dbReference type="Rhea" id="RHEA:55874"/>
    </physiologicalReaction>
</comment>
<comment type="function">
    <text evidence="6">Also exhibits azoreductase activity. Catalyzes the reductive cleavage of the azo bond in aromatic azo compounds to the corresponding amines.</text>
</comment>